<dbReference type="InterPro" id="IPR007037">
    <property type="entry name" value="SIP_rossman_dom"/>
</dbReference>
<feature type="domain" description="FAD-binding FR-type" evidence="1">
    <location>
        <begin position="17"/>
        <end position="143"/>
    </location>
</feature>
<dbReference type="InterPro" id="IPR017938">
    <property type="entry name" value="Riboflavin_synthase-like_b-brl"/>
</dbReference>
<dbReference type="SUPFAM" id="SSF63380">
    <property type="entry name" value="Riboflavin synthase domain-like"/>
    <property type="match status" value="1"/>
</dbReference>
<dbReference type="PANTHER" id="PTHR30157">
    <property type="entry name" value="FERRIC REDUCTASE, NADPH-DEPENDENT"/>
    <property type="match status" value="1"/>
</dbReference>
<dbReference type="Proteomes" id="UP000243528">
    <property type="component" value="Unassembled WGS sequence"/>
</dbReference>
<organism evidence="2 3">
    <name type="scientific">Haloactinopolyspora alba</name>
    <dbReference type="NCBI Taxonomy" id="648780"/>
    <lineage>
        <taxon>Bacteria</taxon>
        <taxon>Bacillati</taxon>
        <taxon>Actinomycetota</taxon>
        <taxon>Actinomycetes</taxon>
        <taxon>Jiangellales</taxon>
        <taxon>Jiangellaceae</taxon>
        <taxon>Haloactinopolyspora</taxon>
    </lineage>
</organism>
<dbReference type="PROSITE" id="PS51384">
    <property type="entry name" value="FAD_FR"/>
    <property type="match status" value="1"/>
</dbReference>
<dbReference type="RefSeq" id="WP_106536880.1">
    <property type="nucleotide sequence ID" value="NZ_PYGE01000005.1"/>
</dbReference>
<dbReference type="EMBL" id="PYGE01000005">
    <property type="protein sequence ID" value="PSL04681.1"/>
    <property type="molecule type" value="Genomic_DNA"/>
</dbReference>
<dbReference type="PANTHER" id="PTHR30157:SF0">
    <property type="entry name" value="NADPH-DEPENDENT FERRIC-CHELATE REDUCTASE"/>
    <property type="match status" value="1"/>
</dbReference>
<dbReference type="AlphaFoldDB" id="A0A2P8E5E5"/>
<proteinExistence type="predicted"/>
<dbReference type="Gene3D" id="3.40.50.80">
    <property type="entry name" value="Nucleotide-binding domain of ferredoxin-NADP reductase (FNR) module"/>
    <property type="match status" value="1"/>
</dbReference>
<dbReference type="OrthoDB" id="9814826at2"/>
<dbReference type="InterPro" id="IPR039261">
    <property type="entry name" value="FNR_nucleotide-bd"/>
</dbReference>
<name>A0A2P8E5E5_9ACTN</name>
<evidence type="ECO:0000259" key="1">
    <source>
        <dbReference type="PROSITE" id="PS51384"/>
    </source>
</evidence>
<reference evidence="2 3" key="1">
    <citation type="submission" date="2018-03" db="EMBL/GenBank/DDBJ databases">
        <title>Genomic Encyclopedia of Archaeal and Bacterial Type Strains, Phase II (KMG-II): from individual species to whole genera.</title>
        <authorList>
            <person name="Goeker M."/>
        </authorList>
    </citation>
    <scope>NUCLEOTIDE SEQUENCE [LARGE SCALE GENOMIC DNA]</scope>
    <source>
        <strain evidence="2 3">DSM 45211</strain>
    </source>
</reference>
<dbReference type="InterPro" id="IPR017927">
    <property type="entry name" value="FAD-bd_FR_type"/>
</dbReference>
<evidence type="ECO:0000313" key="2">
    <source>
        <dbReference type="EMBL" id="PSL04681.1"/>
    </source>
</evidence>
<accession>A0A2P8E5E5</accession>
<dbReference type="Gene3D" id="2.40.30.10">
    <property type="entry name" value="Translation factors"/>
    <property type="match status" value="1"/>
</dbReference>
<protein>
    <submittedName>
        <fullName evidence="2">NADPH-dependent ferric siderophore reductase</fullName>
    </submittedName>
</protein>
<evidence type="ECO:0000313" key="3">
    <source>
        <dbReference type="Proteomes" id="UP000243528"/>
    </source>
</evidence>
<gene>
    <name evidence="2" type="ORF">CLV30_105147</name>
</gene>
<dbReference type="Pfam" id="PF04954">
    <property type="entry name" value="SIP"/>
    <property type="match status" value="1"/>
</dbReference>
<dbReference type="CDD" id="cd06193">
    <property type="entry name" value="siderophore_interacting"/>
    <property type="match status" value="1"/>
</dbReference>
<comment type="caution">
    <text evidence="2">The sequence shown here is derived from an EMBL/GenBank/DDBJ whole genome shotgun (WGS) entry which is preliminary data.</text>
</comment>
<dbReference type="GO" id="GO:0016491">
    <property type="term" value="F:oxidoreductase activity"/>
    <property type="evidence" value="ECO:0007669"/>
    <property type="project" value="InterPro"/>
</dbReference>
<dbReference type="InterPro" id="IPR013113">
    <property type="entry name" value="SIP_FAD-bd"/>
</dbReference>
<dbReference type="InterPro" id="IPR039374">
    <property type="entry name" value="SIP_fam"/>
</dbReference>
<dbReference type="Pfam" id="PF08021">
    <property type="entry name" value="FAD_binding_9"/>
    <property type="match status" value="1"/>
</dbReference>
<keyword evidence="3" id="KW-1185">Reference proteome</keyword>
<sequence>MTVTTEHAGQTTPATPWRPFRVTVAGTHTLSPSFVRITFTGDDLHEFGHDGPDQRVKLYLSRDGRHVPELSPTEWYREYRAADPETRGFLRTYTIRAVRPDRREVDIDFALHGDHGPASAWASRAAVGDEVALIGPNRAYGTDCQGHEWNPPVDARDVLVAGDETALPAVAGILESLRDSPACPRRVRVLLEVPDDGDVLDLPAPEHAEVTWLCRRRPDGSAAANGALLVDAVLASDFGTGPHAASADASAVDTVDIDLEVLWEVAAGAGSPVYAWVAGEAGAVKTIRRHLVGDRGIDKGAVTFMGYWRTGRAEC</sequence>